<proteinExistence type="inferred from homology"/>
<dbReference type="InterPro" id="IPR000757">
    <property type="entry name" value="Beta-glucanase-like"/>
</dbReference>
<dbReference type="InterPro" id="IPR008979">
    <property type="entry name" value="Galactose-bd-like_sf"/>
</dbReference>
<evidence type="ECO:0000313" key="5">
    <source>
        <dbReference type="EMBL" id="GGJ28700.1"/>
    </source>
</evidence>
<evidence type="ECO:0000259" key="4">
    <source>
        <dbReference type="PROSITE" id="PS51762"/>
    </source>
</evidence>
<dbReference type="EMBL" id="BMOD01000003">
    <property type="protein sequence ID" value="GGJ28700.1"/>
    <property type="molecule type" value="Genomic_DNA"/>
</dbReference>
<organism evidence="5 6">
    <name type="scientific">Deinococcus roseus</name>
    <dbReference type="NCBI Taxonomy" id="392414"/>
    <lineage>
        <taxon>Bacteria</taxon>
        <taxon>Thermotogati</taxon>
        <taxon>Deinococcota</taxon>
        <taxon>Deinococci</taxon>
        <taxon>Deinococcales</taxon>
        <taxon>Deinococcaceae</taxon>
        <taxon>Deinococcus</taxon>
    </lineage>
</organism>
<evidence type="ECO:0000256" key="3">
    <source>
        <dbReference type="SAM" id="SignalP"/>
    </source>
</evidence>
<comment type="caution">
    <text evidence="5">The sequence shown here is derived from an EMBL/GenBank/DDBJ whole genome shotgun (WGS) entry which is preliminary data.</text>
</comment>
<gene>
    <name evidence="5" type="ORF">GCM10008938_13480</name>
</gene>
<dbReference type="PANTHER" id="PTHR10963:SF55">
    <property type="entry name" value="GLYCOSIDE HYDROLASE FAMILY 16 PROTEIN"/>
    <property type="match status" value="1"/>
</dbReference>
<protein>
    <recommendedName>
        <fullName evidence="4">GH16 domain-containing protein</fullName>
    </recommendedName>
</protein>
<keyword evidence="2" id="KW-0378">Hydrolase</keyword>
<dbReference type="SUPFAM" id="SSF49899">
    <property type="entry name" value="Concanavalin A-like lectins/glucanases"/>
    <property type="match status" value="1"/>
</dbReference>
<feature type="domain" description="GH16" evidence="4">
    <location>
        <begin position="91"/>
        <end position="384"/>
    </location>
</feature>
<keyword evidence="6" id="KW-1185">Reference proteome</keyword>
<dbReference type="RefSeq" id="WP_189001659.1">
    <property type="nucleotide sequence ID" value="NZ_BMOD01000003.1"/>
</dbReference>
<dbReference type="Gene3D" id="2.60.120.200">
    <property type="match status" value="1"/>
</dbReference>
<dbReference type="InterPro" id="IPR013783">
    <property type="entry name" value="Ig-like_fold"/>
</dbReference>
<dbReference type="Gene3D" id="2.60.40.10">
    <property type="entry name" value="Immunoglobulins"/>
    <property type="match status" value="1"/>
</dbReference>
<evidence type="ECO:0000313" key="6">
    <source>
        <dbReference type="Proteomes" id="UP000632222"/>
    </source>
</evidence>
<name>A0ABQ2CWW4_9DEIO</name>
<dbReference type="CDD" id="cd08023">
    <property type="entry name" value="GH16_laminarinase_like"/>
    <property type="match status" value="1"/>
</dbReference>
<keyword evidence="3" id="KW-0732">Signal</keyword>
<dbReference type="PROSITE" id="PS51762">
    <property type="entry name" value="GH16_2"/>
    <property type="match status" value="1"/>
</dbReference>
<dbReference type="SUPFAM" id="SSF49785">
    <property type="entry name" value="Galactose-binding domain-like"/>
    <property type="match status" value="2"/>
</dbReference>
<dbReference type="Pfam" id="PF02018">
    <property type="entry name" value="CBM_4_9"/>
    <property type="match status" value="2"/>
</dbReference>
<reference evidence="6" key="1">
    <citation type="journal article" date="2019" name="Int. J. Syst. Evol. Microbiol.">
        <title>The Global Catalogue of Microorganisms (GCM) 10K type strain sequencing project: providing services to taxonomists for standard genome sequencing and annotation.</title>
        <authorList>
            <consortium name="The Broad Institute Genomics Platform"/>
            <consortium name="The Broad Institute Genome Sequencing Center for Infectious Disease"/>
            <person name="Wu L."/>
            <person name="Ma J."/>
        </authorList>
    </citation>
    <scope>NUCLEOTIDE SEQUENCE [LARGE SCALE GENOMIC DNA]</scope>
    <source>
        <strain evidence="6">JCM 14370</strain>
    </source>
</reference>
<dbReference type="PANTHER" id="PTHR10963">
    <property type="entry name" value="GLYCOSYL HYDROLASE-RELATED"/>
    <property type="match status" value="1"/>
</dbReference>
<evidence type="ECO:0000256" key="2">
    <source>
        <dbReference type="ARBA" id="ARBA00022801"/>
    </source>
</evidence>
<dbReference type="PROSITE" id="PS51257">
    <property type="entry name" value="PROKAR_LIPOPROTEIN"/>
    <property type="match status" value="1"/>
</dbReference>
<feature type="chain" id="PRO_5045748302" description="GH16 domain-containing protein" evidence="3">
    <location>
        <begin position="20"/>
        <end position="746"/>
    </location>
</feature>
<dbReference type="Proteomes" id="UP000632222">
    <property type="component" value="Unassembled WGS sequence"/>
</dbReference>
<evidence type="ECO:0000256" key="1">
    <source>
        <dbReference type="ARBA" id="ARBA00006865"/>
    </source>
</evidence>
<dbReference type="InterPro" id="IPR050546">
    <property type="entry name" value="Glycosyl_Hydrlase_16"/>
</dbReference>
<feature type="signal peptide" evidence="3">
    <location>
        <begin position="1"/>
        <end position="19"/>
    </location>
</feature>
<dbReference type="InterPro" id="IPR013320">
    <property type="entry name" value="ConA-like_dom_sf"/>
</dbReference>
<sequence length="746" mass="81889">MKNQYRTILGLGITLSLMACTTTVKPDNNPTITLTATPTALPKGGGKVTLTATANDDKGIKKVEFYNGGAAPFATDTTAPYSVDSNITADTTFTAKVYDTANHVVASAPVSVTVSTALWEDNFDGAALDASKWGYQIGNGFGSGAGYTPGWGNNELEYYTDRAQNVSVKDGHLVLTAIKENYKGDANGTLQDFTWTSGRIRTAGKFSRTYGKFEIRAKLPTGQGLWPAIWMLPEDQPDNPYGTWAANGEIDIMEAWGSKPDRVAHTLHYGGMWPNNVFSGKEYTFPAAGINEWHTYTLEWRSNEIKWLVDGVVTATKTQWWSSKATPPKGDADLTAWPAPFDKPFYLLLNLAVGGNFDGNPTDPALTKAEMLVDYVKVWGLEDENRDPGPRPDMVYPWTPKPQRPPLADGNLVYNPSFDWAANDSHITDTTTSLAGADNSYFWTSFKLGSEYTFSNDKAQGNALKVDITNPGGVNYAVQLRQDGITIKNLKKYKVEFDVWSSVARNIMVKVGGGESRGYAAYSGEQNVGIGTTKEHKTLEFDMMGTTDAEARLEFNLGNAGANQVWIDNVSVKEVGDVDVSMRPPTADGNYIYNGNFSEESPAVDGIPGINNTDYWSFYQQDNNPVNVSVEGGEIKLAVNTVNSGQYWFIQLNQKNVPIVKDQKYRLTFKAHSSDARKVEVVVGDDGAPYARYLNQQVDITSDAKTYSYEFTGPQTNNKAILQILGATGAGSYDLYFDDFRLEKIN</sequence>
<dbReference type="Pfam" id="PF00722">
    <property type="entry name" value="Glyco_hydro_16"/>
    <property type="match status" value="1"/>
</dbReference>
<dbReference type="Gene3D" id="2.60.120.260">
    <property type="entry name" value="Galactose-binding domain-like"/>
    <property type="match status" value="2"/>
</dbReference>
<accession>A0ABQ2CWW4</accession>
<dbReference type="InterPro" id="IPR003305">
    <property type="entry name" value="CenC_carb-bd"/>
</dbReference>
<comment type="similarity">
    <text evidence="1">Belongs to the glycosyl hydrolase 16 family.</text>
</comment>
<dbReference type="Pfam" id="PF17957">
    <property type="entry name" value="Big_7"/>
    <property type="match status" value="1"/>
</dbReference>